<evidence type="ECO:0000256" key="1">
    <source>
        <dbReference type="ARBA" id="ARBA00006141"/>
    </source>
</evidence>
<feature type="domain" description="14-3-3" evidence="2">
    <location>
        <begin position="63"/>
        <end position="173"/>
    </location>
</feature>
<comment type="caution">
    <text evidence="3">The sequence shown here is derived from an EMBL/GenBank/DDBJ whole genome shotgun (WGS) entry which is preliminary data.</text>
</comment>
<sequence>MLQSVRAAIEASFQQAQSSQNAPPVSNAPANFARASLNLEINPMLLGSTRAQTREDYIFLADCSFRAHRHEELLAHVRAFLTVMEQRRDLVKDERYFIAVAYKDTIRGIRDAWRKVKKTEVGEKDAFKLRVSCKYRGELEDKMRMVCTEGLKVSSGLLTNAAVSPETRLYFCKV</sequence>
<organism evidence="3 4">
    <name type="scientific">Ramazzottius varieornatus</name>
    <name type="common">Water bear</name>
    <name type="synonym">Tardigrade</name>
    <dbReference type="NCBI Taxonomy" id="947166"/>
    <lineage>
        <taxon>Eukaryota</taxon>
        <taxon>Metazoa</taxon>
        <taxon>Ecdysozoa</taxon>
        <taxon>Tardigrada</taxon>
        <taxon>Eutardigrada</taxon>
        <taxon>Parachela</taxon>
        <taxon>Hypsibioidea</taxon>
        <taxon>Ramazzottiidae</taxon>
        <taxon>Ramazzottius</taxon>
    </lineage>
</organism>
<evidence type="ECO:0000313" key="3">
    <source>
        <dbReference type="EMBL" id="GAU88914.1"/>
    </source>
</evidence>
<proteinExistence type="inferred from homology"/>
<accession>A0A1D1UGM9</accession>
<protein>
    <recommendedName>
        <fullName evidence="2">14-3-3 domain-containing protein</fullName>
    </recommendedName>
</protein>
<dbReference type="Proteomes" id="UP000186922">
    <property type="component" value="Unassembled WGS sequence"/>
</dbReference>
<comment type="similarity">
    <text evidence="1">Belongs to the 14-3-3 family.</text>
</comment>
<dbReference type="Pfam" id="PF00244">
    <property type="entry name" value="14-3-3"/>
    <property type="match status" value="1"/>
</dbReference>
<dbReference type="InterPro" id="IPR000308">
    <property type="entry name" value="14-3-3"/>
</dbReference>
<keyword evidence="4" id="KW-1185">Reference proteome</keyword>
<gene>
    <name evidence="3" type="primary">RvY_01528</name>
    <name evidence="3" type="synonym">RvY_01528.2</name>
    <name evidence="3" type="ORF">RvY_01528-2</name>
</gene>
<reference evidence="3 4" key="1">
    <citation type="journal article" date="2016" name="Nat. Commun.">
        <title>Extremotolerant tardigrade genome and improved radiotolerance of human cultured cells by tardigrade-unique protein.</title>
        <authorList>
            <person name="Hashimoto T."/>
            <person name="Horikawa D.D."/>
            <person name="Saito Y."/>
            <person name="Kuwahara H."/>
            <person name="Kozuka-Hata H."/>
            <person name="Shin-I T."/>
            <person name="Minakuchi Y."/>
            <person name="Ohishi K."/>
            <person name="Motoyama A."/>
            <person name="Aizu T."/>
            <person name="Enomoto A."/>
            <person name="Kondo K."/>
            <person name="Tanaka S."/>
            <person name="Hara Y."/>
            <person name="Koshikawa S."/>
            <person name="Sagara H."/>
            <person name="Miura T."/>
            <person name="Yokobori S."/>
            <person name="Miyagawa K."/>
            <person name="Suzuki Y."/>
            <person name="Kubo T."/>
            <person name="Oyama M."/>
            <person name="Kohara Y."/>
            <person name="Fujiyama A."/>
            <person name="Arakawa K."/>
            <person name="Katayama T."/>
            <person name="Toyoda A."/>
            <person name="Kunieda T."/>
        </authorList>
    </citation>
    <scope>NUCLEOTIDE SEQUENCE [LARGE SCALE GENOMIC DNA]</scope>
    <source>
        <strain evidence="3 4">YOKOZUNA-1</strain>
    </source>
</reference>
<dbReference type="PRINTS" id="PR00305">
    <property type="entry name" value="1433ZETA"/>
</dbReference>
<dbReference type="Gene3D" id="1.20.190.20">
    <property type="entry name" value="14-3-3 domain"/>
    <property type="match status" value="1"/>
</dbReference>
<dbReference type="EMBL" id="BDGG01000001">
    <property type="protein sequence ID" value="GAU88914.1"/>
    <property type="molecule type" value="Genomic_DNA"/>
</dbReference>
<evidence type="ECO:0000313" key="4">
    <source>
        <dbReference type="Proteomes" id="UP000186922"/>
    </source>
</evidence>
<dbReference type="InterPro" id="IPR036815">
    <property type="entry name" value="14-3-3_dom_sf"/>
</dbReference>
<dbReference type="SUPFAM" id="SSF48445">
    <property type="entry name" value="14-3-3 protein"/>
    <property type="match status" value="1"/>
</dbReference>
<name>A0A1D1UGM9_RAMVA</name>
<dbReference type="InterPro" id="IPR023410">
    <property type="entry name" value="14-3-3_domain"/>
</dbReference>
<evidence type="ECO:0000259" key="2">
    <source>
        <dbReference type="Pfam" id="PF00244"/>
    </source>
</evidence>
<dbReference type="STRING" id="947166.A0A1D1UGM9"/>
<dbReference type="AlphaFoldDB" id="A0A1D1UGM9"/>